<keyword evidence="2" id="KW-1185">Reference proteome</keyword>
<comment type="caution">
    <text evidence="1">The sequence shown here is derived from an EMBL/GenBank/DDBJ whole genome shotgun (WGS) entry which is preliminary data.</text>
</comment>
<name>A0A8H7J6X9_9PLEO</name>
<gene>
    <name evidence="1" type="ORF">EKO04_004215</name>
</gene>
<dbReference type="PANTHER" id="PTHR47431">
    <property type="entry name" value="ZN(II)2CYS6 TRANSCRIPTION FACTOR (EUROFUNG)-RELATED"/>
    <property type="match status" value="1"/>
</dbReference>
<protein>
    <recommendedName>
        <fullName evidence="3">Transcription factor domain-containing protein</fullName>
    </recommendedName>
</protein>
<proteinExistence type="predicted"/>
<dbReference type="Proteomes" id="UP000651452">
    <property type="component" value="Unassembled WGS sequence"/>
</dbReference>
<evidence type="ECO:0000313" key="1">
    <source>
        <dbReference type="EMBL" id="KAF9697693.1"/>
    </source>
</evidence>
<dbReference type="OrthoDB" id="2123952at2759"/>
<dbReference type="EMBL" id="RZGK01000007">
    <property type="protein sequence ID" value="KAF9697693.1"/>
    <property type="molecule type" value="Genomic_DNA"/>
</dbReference>
<dbReference type="PANTHER" id="PTHR47431:SF5">
    <property type="entry name" value="ZN(II)2CYS6 TRANSCRIPTION FACTOR (EUROFUNG)"/>
    <property type="match status" value="1"/>
</dbReference>
<reference evidence="1" key="2">
    <citation type="submission" date="2020-09" db="EMBL/GenBank/DDBJ databases">
        <title>Reference genome assembly for Australian Ascochyta lentis isolate Al4.</title>
        <authorList>
            <person name="Lee R.C."/>
            <person name="Farfan-Caceres L.M."/>
            <person name="Debler J.W."/>
            <person name="Williams A.H."/>
            <person name="Henares B.M."/>
        </authorList>
    </citation>
    <scope>NUCLEOTIDE SEQUENCE</scope>
    <source>
        <strain evidence="1">Al4</strain>
    </source>
</reference>
<evidence type="ECO:0000313" key="2">
    <source>
        <dbReference type="Proteomes" id="UP000651452"/>
    </source>
</evidence>
<evidence type="ECO:0008006" key="3">
    <source>
        <dbReference type="Google" id="ProtNLM"/>
    </source>
</evidence>
<reference evidence="1" key="1">
    <citation type="submission" date="2018-12" db="EMBL/GenBank/DDBJ databases">
        <authorList>
            <person name="Syme R.A."/>
            <person name="Farfan-Caceres L."/>
            <person name="Lichtenzveig J."/>
        </authorList>
    </citation>
    <scope>NUCLEOTIDE SEQUENCE</scope>
    <source>
        <strain evidence="1">Al4</strain>
    </source>
</reference>
<organism evidence="1 2">
    <name type="scientific">Ascochyta lentis</name>
    <dbReference type="NCBI Taxonomy" id="205686"/>
    <lineage>
        <taxon>Eukaryota</taxon>
        <taxon>Fungi</taxon>
        <taxon>Dikarya</taxon>
        <taxon>Ascomycota</taxon>
        <taxon>Pezizomycotina</taxon>
        <taxon>Dothideomycetes</taxon>
        <taxon>Pleosporomycetidae</taxon>
        <taxon>Pleosporales</taxon>
        <taxon>Pleosporineae</taxon>
        <taxon>Didymellaceae</taxon>
        <taxon>Ascochyta</taxon>
    </lineage>
</organism>
<sequence>MAMDQGLHDIGVEQTKDYECKRRTWSMINFFANKLSIIHHLPPLMAIGDVRFKTAPPTFGIEPEPWGAMLGAQQILLTSQARAPTSDELYTLDAKVCSYIHELDRPLAVRLPDDVEGLAAHNWWVIARIVVHSARIKLHRQSAFADIPAFVNKHCDMTALKDAKHFHLPTANCHQLESPESQENSPKTEDWPTAEATGLFSAQGSADICLKSAFVVLRMFRYLTEVLIDKQLELPGLRHIDENSKRLIRSSLPITMPQMACSAMQACYVMVMTLYRVKSALVPYVTTASGTSLQSDLSFQDAERLVEELRHGVRDSLGMLERYQVEFAHIKAMYEELEMVYKVAFADV</sequence>
<dbReference type="AlphaFoldDB" id="A0A8H7J6X9"/>
<accession>A0A8H7J6X9</accession>